<dbReference type="Gene3D" id="2.170.270.10">
    <property type="entry name" value="SET domain"/>
    <property type="match status" value="1"/>
</dbReference>
<dbReference type="SUPFAM" id="SSF82199">
    <property type="entry name" value="SET domain"/>
    <property type="match status" value="1"/>
</dbReference>
<dbReference type="Pfam" id="PF01753">
    <property type="entry name" value="zf-MYND"/>
    <property type="match status" value="1"/>
</dbReference>
<protein>
    <recommendedName>
        <fullName evidence="9">MYND-type domain-containing protein</fullName>
    </recommendedName>
</protein>
<evidence type="ECO:0000259" key="5">
    <source>
        <dbReference type="PROSITE" id="PS50280"/>
    </source>
</evidence>
<dbReference type="Proteomes" id="UP000077315">
    <property type="component" value="Unassembled WGS sequence"/>
</dbReference>
<dbReference type="SUPFAM" id="SSF144232">
    <property type="entry name" value="HIT/MYND zinc finger-like"/>
    <property type="match status" value="1"/>
</dbReference>
<dbReference type="PROSITE" id="PS50280">
    <property type="entry name" value="SET"/>
    <property type="match status" value="1"/>
</dbReference>
<dbReference type="Pfam" id="PF00856">
    <property type="entry name" value="SET"/>
    <property type="match status" value="1"/>
</dbReference>
<evidence type="ECO:0008006" key="9">
    <source>
        <dbReference type="Google" id="ProtNLM"/>
    </source>
</evidence>
<dbReference type="InterPro" id="IPR046341">
    <property type="entry name" value="SET_dom_sf"/>
</dbReference>
<dbReference type="OrthoDB" id="5945798at2759"/>
<feature type="domain" description="SET" evidence="5">
    <location>
        <begin position="11"/>
        <end position="280"/>
    </location>
</feature>
<dbReference type="PROSITE" id="PS50865">
    <property type="entry name" value="ZF_MYND_2"/>
    <property type="match status" value="1"/>
</dbReference>
<dbReference type="GO" id="GO:0008270">
    <property type="term" value="F:zinc ion binding"/>
    <property type="evidence" value="ECO:0007669"/>
    <property type="project" value="UniProtKB-KW"/>
</dbReference>
<gene>
    <name evidence="7" type="ORF">PHYBLDRAFT_189332</name>
</gene>
<organism evidence="7 8">
    <name type="scientific">Phycomyces blakesleeanus (strain ATCC 8743b / DSM 1359 / FGSC 10004 / NBRC 33097 / NRRL 1555)</name>
    <dbReference type="NCBI Taxonomy" id="763407"/>
    <lineage>
        <taxon>Eukaryota</taxon>
        <taxon>Fungi</taxon>
        <taxon>Fungi incertae sedis</taxon>
        <taxon>Mucoromycota</taxon>
        <taxon>Mucoromycotina</taxon>
        <taxon>Mucoromycetes</taxon>
        <taxon>Mucorales</taxon>
        <taxon>Phycomycetaceae</taxon>
        <taxon>Phycomyces</taxon>
    </lineage>
</organism>
<keyword evidence="2 4" id="KW-0863">Zinc-finger</keyword>
<keyword evidence="3" id="KW-0862">Zinc</keyword>
<dbReference type="InterPro" id="IPR001214">
    <property type="entry name" value="SET_dom"/>
</dbReference>
<dbReference type="PROSITE" id="PS01360">
    <property type="entry name" value="ZF_MYND_1"/>
    <property type="match status" value="1"/>
</dbReference>
<accession>A0A162N6L6</accession>
<dbReference type="GO" id="GO:0005634">
    <property type="term" value="C:nucleus"/>
    <property type="evidence" value="ECO:0007669"/>
    <property type="project" value="TreeGrafter"/>
</dbReference>
<dbReference type="PANTHER" id="PTHR12197">
    <property type="entry name" value="HISTONE-LYSINE N-METHYLTRANSFERASE SMYD"/>
    <property type="match status" value="1"/>
</dbReference>
<dbReference type="Gene3D" id="1.10.220.160">
    <property type="match status" value="1"/>
</dbReference>
<dbReference type="RefSeq" id="XP_018284294.1">
    <property type="nucleotide sequence ID" value="XM_018439645.1"/>
</dbReference>
<proteinExistence type="predicted"/>
<dbReference type="EMBL" id="KV441004">
    <property type="protein sequence ID" value="OAD66254.1"/>
    <property type="molecule type" value="Genomic_DNA"/>
</dbReference>
<dbReference type="AlphaFoldDB" id="A0A162N6L6"/>
<reference evidence="8" key="1">
    <citation type="submission" date="2015-06" db="EMBL/GenBank/DDBJ databases">
        <title>Expansion of signal transduction pathways in fungi by whole-genome duplication.</title>
        <authorList>
            <consortium name="DOE Joint Genome Institute"/>
            <person name="Corrochano L.M."/>
            <person name="Kuo A."/>
            <person name="Marcet-Houben M."/>
            <person name="Polaino S."/>
            <person name="Salamov A."/>
            <person name="Villalobos J.M."/>
            <person name="Alvarez M.I."/>
            <person name="Avalos J."/>
            <person name="Benito E.P."/>
            <person name="Benoit I."/>
            <person name="Burger G."/>
            <person name="Camino L.P."/>
            <person name="Canovas D."/>
            <person name="Cerda-Olmedo E."/>
            <person name="Cheng J.-F."/>
            <person name="Dominguez A."/>
            <person name="Elias M."/>
            <person name="Eslava A.P."/>
            <person name="Glaser F."/>
            <person name="Grimwood J."/>
            <person name="Gutierrez G."/>
            <person name="Heitman J."/>
            <person name="Henrissat B."/>
            <person name="Iturriaga E.A."/>
            <person name="Lang B.F."/>
            <person name="Lavin J.L."/>
            <person name="Lee S."/>
            <person name="Li W."/>
            <person name="Lindquist E."/>
            <person name="Lopez-Garcia S."/>
            <person name="Luque E.M."/>
            <person name="Marcos A.T."/>
            <person name="Martin J."/>
            <person name="McCluskey K."/>
            <person name="Medina H.R."/>
            <person name="Miralles-Duran A."/>
            <person name="Miyazaki A."/>
            <person name="Munoz-Torres E."/>
            <person name="Oguiza J.A."/>
            <person name="Ohm R."/>
            <person name="Olmedo M."/>
            <person name="Orejas M."/>
            <person name="Ortiz-Castellanos L."/>
            <person name="Pisabarro A.G."/>
            <person name="Rodriguez-Romero J."/>
            <person name="Ruiz-Herrera J."/>
            <person name="Ruiz-Vazquez R."/>
            <person name="Sanz C."/>
            <person name="Schackwitz W."/>
            <person name="Schmutz J."/>
            <person name="Shahriari M."/>
            <person name="Shelest E."/>
            <person name="Silva-Franco F."/>
            <person name="Soanes D."/>
            <person name="Syed K."/>
            <person name="Tagua V.G."/>
            <person name="Talbot N.J."/>
            <person name="Thon M."/>
            <person name="De vries R.P."/>
            <person name="Wiebenga A."/>
            <person name="Yadav J.S."/>
            <person name="Braun E.L."/>
            <person name="Baker S."/>
            <person name="Garre V."/>
            <person name="Horwitz B."/>
            <person name="Torres-Martinez S."/>
            <person name="Idnurm A."/>
            <person name="Herrera-Estrella A."/>
            <person name="Gabaldon T."/>
            <person name="Grigoriev I.V."/>
        </authorList>
    </citation>
    <scope>NUCLEOTIDE SEQUENCE [LARGE SCALE GENOMIC DNA]</scope>
    <source>
        <strain evidence="8">NRRL 1555(-)</strain>
    </source>
</reference>
<keyword evidence="8" id="KW-1185">Reference proteome</keyword>
<evidence type="ECO:0000313" key="7">
    <source>
        <dbReference type="EMBL" id="OAD66254.1"/>
    </source>
</evidence>
<evidence type="ECO:0000256" key="1">
    <source>
        <dbReference type="ARBA" id="ARBA00022723"/>
    </source>
</evidence>
<evidence type="ECO:0000256" key="3">
    <source>
        <dbReference type="ARBA" id="ARBA00022833"/>
    </source>
</evidence>
<keyword evidence="1" id="KW-0479">Metal-binding</keyword>
<feature type="domain" description="MYND-type" evidence="6">
    <location>
        <begin position="60"/>
        <end position="106"/>
    </location>
</feature>
<dbReference type="PANTHER" id="PTHR12197:SF251">
    <property type="entry name" value="EG:BACR7C10.4 PROTEIN"/>
    <property type="match status" value="1"/>
</dbReference>
<dbReference type="InParanoid" id="A0A162N6L6"/>
<sequence>MSLPHLDVYLESYQLALIDDSNPKKGRCIVALEPLSRGSIITTSQPLATVTLQANRNEFCNYCFKKPQAMSPKVMPLQRCTQCRAAYFCNVSCFKNAWLGYHQFVCKASSTSASNKAASSEDPDTLDAEMLERVALNVGRYNQKEKNDRDAFGEEGERQEETVDVTMEAFLSLMGHVEDQPKNVLNRYKRIADGVLKKPYIASLGLSQQQLVEFLCWFQCNNFSIQDNQMFTIGEGTYPVASLFNHSCRPNAVAMFDGALLNIRAIVDIPSGEEVTIAYIDAAHSRTVRQKTLREKYFFNCDCVRCTDNTFFGQIDTMLGEEETDWDRAQRVLDPSNTKDNLRQEIAKQVEGDSWDLLEMCRIYDRKSNCVPKPSKPLTLSTYAHCFVQFFSPYLWSSHNPRLLITSPSLHNYRAQVDRLEDPQPPAARPPVRDTADEILSTSISLALSYPTYPGALIPYRLSTLAAATSYFYDMMADGHWENSVKIGMYIAIQYCFIYPQYHPIMAQHLLMLAKASWNSIVQLELLHHGRALDKLYDNGFRRWIALSKETIQSTFGKQSDQWREVLELEWIFMREQKLK</sequence>
<evidence type="ECO:0000259" key="6">
    <source>
        <dbReference type="PROSITE" id="PS50865"/>
    </source>
</evidence>
<dbReference type="STRING" id="763407.A0A162N6L6"/>
<dbReference type="GeneID" id="29000551"/>
<evidence type="ECO:0000256" key="4">
    <source>
        <dbReference type="PROSITE-ProRule" id="PRU00134"/>
    </source>
</evidence>
<dbReference type="Gene3D" id="6.10.140.2220">
    <property type="match status" value="1"/>
</dbReference>
<dbReference type="InterPro" id="IPR050869">
    <property type="entry name" value="H3K4_H4K5_MeTrfase"/>
</dbReference>
<name>A0A162N6L6_PHYB8</name>
<evidence type="ECO:0000313" key="8">
    <source>
        <dbReference type="Proteomes" id="UP000077315"/>
    </source>
</evidence>
<evidence type="ECO:0000256" key="2">
    <source>
        <dbReference type="ARBA" id="ARBA00022771"/>
    </source>
</evidence>
<dbReference type="InterPro" id="IPR002893">
    <property type="entry name" value="Znf_MYND"/>
</dbReference>
<dbReference type="VEuPathDB" id="FungiDB:PHYBLDRAFT_189332"/>